<name>A0A101QKP2_STRCK</name>
<comment type="caution">
    <text evidence="5">The sequence shown here is derived from an EMBL/GenBank/DDBJ whole genome shotgun (WGS) entry which is preliminary data.</text>
</comment>
<dbReference type="PANTHER" id="PTHR33495">
    <property type="entry name" value="ANTI-SIGMA FACTOR ANTAGONIST TM_1081-RELATED-RELATED"/>
    <property type="match status" value="1"/>
</dbReference>
<dbReference type="NCBIfam" id="TIGR00377">
    <property type="entry name" value="ant_ant_sig"/>
    <property type="match status" value="1"/>
</dbReference>
<dbReference type="InterPro" id="IPR036513">
    <property type="entry name" value="STAS_dom_sf"/>
</dbReference>
<dbReference type="RefSeq" id="WP_059262104.1">
    <property type="nucleotide sequence ID" value="NZ_KQ948352.1"/>
</dbReference>
<protein>
    <recommendedName>
        <fullName evidence="2">Anti-sigma factor antagonist</fullName>
    </recommendedName>
</protein>
<evidence type="ECO:0000313" key="5">
    <source>
        <dbReference type="EMBL" id="KUN31717.1"/>
    </source>
</evidence>
<dbReference type="InterPro" id="IPR002645">
    <property type="entry name" value="STAS_dom"/>
</dbReference>
<comment type="similarity">
    <text evidence="1 2">Belongs to the anti-sigma-factor antagonist family.</text>
</comment>
<feature type="region of interest" description="Disordered" evidence="3">
    <location>
        <begin position="1"/>
        <end position="27"/>
    </location>
</feature>
<dbReference type="AlphaFoldDB" id="A0A101QKP2"/>
<dbReference type="SUPFAM" id="SSF52091">
    <property type="entry name" value="SpoIIaa-like"/>
    <property type="match status" value="1"/>
</dbReference>
<feature type="domain" description="STAS" evidence="4">
    <location>
        <begin position="18"/>
        <end position="110"/>
    </location>
</feature>
<proteinExistence type="inferred from homology"/>
<evidence type="ECO:0000256" key="1">
    <source>
        <dbReference type="ARBA" id="ARBA00009013"/>
    </source>
</evidence>
<keyword evidence="6" id="KW-1185">Reference proteome</keyword>
<dbReference type="Proteomes" id="UP000053398">
    <property type="component" value="Unassembled WGS sequence"/>
</dbReference>
<dbReference type="EMBL" id="LMWP01000005">
    <property type="protein sequence ID" value="KUN31717.1"/>
    <property type="molecule type" value="Genomic_DNA"/>
</dbReference>
<dbReference type="GO" id="GO:0043856">
    <property type="term" value="F:anti-sigma factor antagonist activity"/>
    <property type="evidence" value="ECO:0007669"/>
    <property type="project" value="InterPro"/>
</dbReference>
<dbReference type="CDD" id="cd07043">
    <property type="entry name" value="STAS_anti-anti-sigma_factors"/>
    <property type="match status" value="1"/>
</dbReference>
<accession>A0A101QKP2</accession>
<gene>
    <name evidence="5" type="ORF">AQJ11_05905</name>
</gene>
<dbReference type="InterPro" id="IPR003658">
    <property type="entry name" value="Anti-sigma_ant"/>
</dbReference>
<organism evidence="5 6">
    <name type="scientific">Streptomyces corchorusii</name>
    <name type="common">Streptomyces chibaensis</name>
    <dbReference type="NCBI Taxonomy" id="1903"/>
    <lineage>
        <taxon>Bacteria</taxon>
        <taxon>Bacillati</taxon>
        <taxon>Actinomycetota</taxon>
        <taxon>Actinomycetes</taxon>
        <taxon>Kitasatosporales</taxon>
        <taxon>Streptomycetaceae</taxon>
        <taxon>Streptomyces</taxon>
    </lineage>
</organism>
<dbReference type="Pfam" id="PF01740">
    <property type="entry name" value="STAS"/>
    <property type="match status" value="1"/>
</dbReference>
<evidence type="ECO:0000256" key="2">
    <source>
        <dbReference type="RuleBase" id="RU003749"/>
    </source>
</evidence>
<reference evidence="5 6" key="1">
    <citation type="submission" date="2015-10" db="EMBL/GenBank/DDBJ databases">
        <title>Draft genome sequence of Streptomyces corchorusii DSM 40340, type strain for the species Streptomyces corchorusii.</title>
        <authorList>
            <person name="Ruckert C."/>
            <person name="Winkler A."/>
            <person name="Kalinowski J."/>
            <person name="Kampfer P."/>
            <person name="Glaeser S."/>
        </authorList>
    </citation>
    <scope>NUCLEOTIDE SEQUENCE [LARGE SCALE GENOMIC DNA]</scope>
    <source>
        <strain evidence="5 6">DSM 40340</strain>
    </source>
</reference>
<evidence type="ECO:0000313" key="6">
    <source>
        <dbReference type="Proteomes" id="UP000053398"/>
    </source>
</evidence>
<sequence length="128" mass="13709">MPENHELPGSALLAGPVAAPAREDGPGPTVLTLRGEIDLLTAPALSERLDALTARPRPDLVLDLRPTEFIDCAGLGALCRARNRALARGGRLCLVTDSARFLRMLRLTGLWGVFEVRPRLPGPARRAG</sequence>
<evidence type="ECO:0000256" key="3">
    <source>
        <dbReference type="SAM" id="MobiDB-lite"/>
    </source>
</evidence>
<dbReference type="PANTHER" id="PTHR33495:SF2">
    <property type="entry name" value="ANTI-SIGMA FACTOR ANTAGONIST TM_1081-RELATED"/>
    <property type="match status" value="1"/>
</dbReference>
<evidence type="ECO:0000259" key="4">
    <source>
        <dbReference type="PROSITE" id="PS50801"/>
    </source>
</evidence>
<dbReference type="Gene3D" id="3.30.750.24">
    <property type="entry name" value="STAS domain"/>
    <property type="match status" value="1"/>
</dbReference>
<dbReference type="PROSITE" id="PS50801">
    <property type="entry name" value="STAS"/>
    <property type="match status" value="1"/>
</dbReference>